<evidence type="ECO:0000313" key="8">
    <source>
        <dbReference type="RefSeq" id="XP_022093925.1"/>
    </source>
</evidence>
<feature type="domain" description="K Homology" evidence="6">
    <location>
        <begin position="96"/>
        <end position="168"/>
    </location>
</feature>
<evidence type="ECO:0000259" key="6">
    <source>
        <dbReference type="SMART" id="SM00322"/>
    </source>
</evidence>
<feature type="compositionally biased region" description="Low complexity" evidence="5">
    <location>
        <begin position="531"/>
        <end position="587"/>
    </location>
</feature>
<keyword evidence="7" id="KW-1185">Reference proteome</keyword>
<gene>
    <name evidence="8" type="primary">LOC110981056</name>
</gene>
<dbReference type="PANTHER" id="PTHR10288">
    <property type="entry name" value="KH DOMAIN CONTAINING RNA BINDING PROTEIN"/>
    <property type="match status" value="1"/>
</dbReference>
<accession>A0A8B7YN98</accession>
<reference evidence="8" key="1">
    <citation type="submission" date="2025-08" db="UniProtKB">
        <authorList>
            <consortium name="RefSeq"/>
        </authorList>
    </citation>
    <scope>IDENTIFICATION</scope>
</reference>
<feature type="domain" description="K Homology" evidence="6">
    <location>
        <begin position="388"/>
        <end position="458"/>
    </location>
</feature>
<dbReference type="GO" id="GO:0005634">
    <property type="term" value="C:nucleus"/>
    <property type="evidence" value="ECO:0007669"/>
    <property type="project" value="UniProtKB-SubCell"/>
</dbReference>
<dbReference type="CDD" id="cd22398">
    <property type="entry name" value="KH-I_FUBP_rpt3"/>
    <property type="match status" value="1"/>
</dbReference>
<dbReference type="KEGG" id="aplc:110981056"/>
<dbReference type="CDD" id="cd22396">
    <property type="entry name" value="KH-I_FUBP_rpt1"/>
    <property type="match status" value="1"/>
</dbReference>
<feature type="compositionally biased region" description="Low complexity" evidence="5">
    <location>
        <begin position="510"/>
        <end position="523"/>
    </location>
</feature>
<dbReference type="GeneID" id="110981056"/>
<evidence type="ECO:0000256" key="5">
    <source>
        <dbReference type="SAM" id="MobiDB-lite"/>
    </source>
</evidence>
<dbReference type="OrthoDB" id="5204190at2759"/>
<proteinExistence type="predicted"/>
<dbReference type="RefSeq" id="XP_022093925.1">
    <property type="nucleotide sequence ID" value="XM_022238233.1"/>
</dbReference>
<keyword evidence="4" id="KW-0694">RNA-binding</keyword>
<feature type="region of interest" description="Disordered" evidence="5">
    <location>
        <begin position="345"/>
        <end position="378"/>
    </location>
</feature>
<protein>
    <submittedName>
        <fullName evidence="8">Far upstream element-binding protein 1-like isoform X1</fullName>
    </submittedName>
</protein>
<evidence type="ECO:0000256" key="3">
    <source>
        <dbReference type="ARBA" id="ARBA00023242"/>
    </source>
</evidence>
<feature type="region of interest" description="Disordered" evidence="5">
    <location>
        <begin position="633"/>
        <end position="663"/>
    </location>
</feature>
<dbReference type="GO" id="GO:0003723">
    <property type="term" value="F:RNA binding"/>
    <property type="evidence" value="ECO:0007669"/>
    <property type="project" value="UniProtKB-UniRule"/>
</dbReference>
<keyword evidence="3" id="KW-0539">Nucleus</keyword>
<evidence type="ECO:0000256" key="2">
    <source>
        <dbReference type="ARBA" id="ARBA00022737"/>
    </source>
</evidence>
<dbReference type="Gene3D" id="3.30.1370.10">
    <property type="entry name" value="K Homology domain, type 1"/>
    <property type="match status" value="4"/>
</dbReference>
<feature type="compositionally biased region" description="Gly residues" evidence="5">
    <location>
        <begin position="461"/>
        <end position="479"/>
    </location>
</feature>
<dbReference type="PROSITE" id="PS50084">
    <property type="entry name" value="KH_TYPE_1"/>
    <property type="match status" value="4"/>
</dbReference>
<sequence length="663" mass="70236">MTDFQAVAPPASISNDGKSAFADAVQRAKQIAAKIGGSTLPAGQAGDPSVSLGLKRPLDELSGEEPAGKKNMAFPNMSDPLGSNMYSMKPGMPGIGSATENYKVPANLVGLIIGKGGETINKIQEASDCKVQVAGQNDIDNPDVRTCTLMGTPEAVQRAKQELDNIIYNSKEAVTEQLMIKANKVGLVIGKKGETIRKLMEQSGARMMMIQDSTANTGMEKPLKITGDPSQVERAKELISELLDKQQQEYNNSVGGGGQGAPRGQSNYGGGDNREFTVPRQTVGIIIGKKGEMIRSIQEDTGARVQFKEDDGCEERVCIITGPTPAVDRAQEIVDEIVQEAKQRDMERGMGMRGRGRGRGGGPNNFGNRGGFMGGRPGMMRDNQYRNGGEMREIPVAANKCGLIIGRGGANIQAITARSGARVEMTPRVNQMGEKIFTIQGTSEQISSAEQLIQEKLNQGPMGGGPGGGGGYNQGGGHQGNQNYNPGGGGGGWGNGGYGGGGGGGGWGQPQGQQQQQQQQPGQDQAKSNEAAWQAFYQQQQQYYQQQQPGQAMQPQAAATSTPQSATGSQPTATQSQGQTQTQAGQPDYSSQWAEYYRQQAEAMRAQGGTQQGGAQPDYSAAWAEYFRQQQAMYASQQGQQGQAPPAGQPGQQPNQQATGYPQ</sequence>
<dbReference type="Pfam" id="PF00013">
    <property type="entry name" value="KH_1"/>
    <property type="match status" value="4"/>
</dbReference>
<dbReference type="InterPro" id="IPR004088">
    <property type="entry name" value="KH_dom_type_1"/>
</dbReference>
<dbReference type="Proteomes" id="UP000694845">
    <property type="component" value="Unplaced"/>
</dbReference>
<dbReference type="SUPFAM" id="SSF54791">
    <property type="entry name" value="Eukaryotic type KH-domain (KH-domain type I)"/>
    <property type="match status" value="4"/>
</dbReference>
<comment type="subcellular location">
    <subcellularLocation>
        <location evidence="1">Nucleus</location>
    </subcellularLocation>
</comment>
<feature type="region of interest" description="Disordered" evidence="5">
    <location>
        <begin position="250"/>
        <end position="276"/>
    </location>
</feature>
<evidence type="ECO:0000313" key="7">
    <source>
        <dbReference type="Proteomes" id="UP000694845"/>
    </source>
</evidence>
<dbReference type="SMART" id="SM00322">
    <property type="entry name" value="KH"/>
    <property type="match status" value="4"/>
</dbReference>
<feature type="compositionally biased region" description="Gly residues" evidence="5">
    <location>
        <begin position="359"/>
        <end position="377"/>
    </location>
</feature>
<dbReference type="AlphaFoldDB" id="A0A8B7YN98"/>
<keyword evidence="2" id="KW-0677">Repeat</keyword>
<dbReference type="GO" id="GO:0006355">
    <property type="term" value="P:regulation of DNA-templated transcription"/>
    <property type="evidence" value="ECO:0007669"/>
    <property type="project" value="InterPro"/>
</dbReference>
<feature type="compositionally biased region" description="Gly residues" evidence="5">
    <location>
        <begin position="254"/>
        <end position="271"/>
    </location>
</feature>
<evidence type="ECO:0000256" key="4">
    <source>
        <dbReference type="PROSITE-ProRule" id="PRU00117"/>
    </source>
</evidence>
<evidence type="ECO:0000256" key="1">
    <source>
        <dbReference type="ARBA" id="ARBA00004123"/>
    </source>
</evidence>
<feature type="domain" description="K Homology" evidence="6">
    <location>
        <begin position="270"/>
        <end position="339"/>
    </location>
</feature>
<feature type="compositionally biased region" description="Gly residues" evidence="5">
    <location>
        <begin position="486"/>
        <end position="509"/>
    </location>
</feature>
<name>A0A8B7YN98_ACAPL</name>
<feature type="region of interest" description="Disordered" evidence="5">
    <location>
        <begin position="457"/>
        <end position="596"/>
    </location>
</feature>
<feature type="domain" description="K Homology" evidence="6">
    <location>
        <begin position="172"/>
        <end position="244"/>
    </location>
</feature>
<dbReference type="InterPro" id="IPR015096">
    <property type="entry name" value="FUBP_C"/>
</dbReference>
<organism evidence="7 8">
    <name type="scientific">Acanthaster planci</name>
    <name type="common">Crown-of-thorns starfish</name>
    <dbReference type="NCBI Taxonomy" id="133434"/>
    <lineage>
        <taxon>Eukaryota</taxon>
        <taxon>Metazoa</taxon>
        <taxon>Echinodermata</taxon>
        <taxon>Eleutherozoa</taxon>
        <taxon>Asterozoa</taxon>
        <taxon>Asteroidea</taxon>
        <taxon>Valvatacea</taxon>
        <taxon>Valvatida</taxon>
        <taxon>Acanthasteridae</taxon>
        <taxon>Acanthaster</taxon>
    </lineage>
</organism>
<dbReference type="InterPro" id="IPR004087">
    <property type="entry name" value="KH_dom"/>
</dbReference>
<dbReference type="Pfam" id="PF09005">
    <property type="entry name" value="FUBP_C"/>
    <property type="match status" value="2"/>
</dbReference>
<dbReference type="InterPro" id="IPR036612">
    <property type="entry name" value="KH_dom_type_1_sf"/>
</dbReference>
<dbReference type="CDD" id="cd22397">
    <property type="entry name" value="KH-I_FUBP_rpt2"/>
    <property type="match status" value="1"/>
</dbReference>